<protein>
    <recommendedName>
        <fullName evidence="4">EF-hand domain-containing protein</fullName>
    </recommendedName>
</protein>
<reference evidence="2" key="1">
    <citation type="submission" date="2023-10" db="EMBL/GenBank/DDBJ databases">
        <authorList>
            <person name="Chen Y."/>
            <person name="Shah S."/>
            <person name="Dougan E. K."/>
            <person name="Thang M."/>
            <person name="Chan C."/>
        </authorList>
    </citation>
    <scope>NUCLEOTIDE SEQUENCE [LARGE SCALE GENOMIC DNA]</scope>
</reference>
<dbReference type="Proteomes" id="UP001189429">
    <property type="component" value="Unassembled WGS sequence"/>
</dbReference>
<feature type="compositionally biased region" description="Acidic residues" evidence="1">
    <location>
        <begin position="298"/>
        <end position="310"/>
    </location>
</feature>
<feature type="compositionally biased region" description="Basic and acidic residues" evidence="1">
    <location>
        <begin position="381"/>
        <end position="395"/>
    </location>
</feature>
<keyword evidence="3" id="KW-1185">Reference proteome</keyword>
<gene>
    <name evidence="2" type="ORF">PCOR1329_LOCUS41806</name>
</gene>
<sequence length="1297" mass="140300">MAILFCNDLVPTSGQATALRESGRRPVPPLLDLPGAGAASPSDDSAGSADDGQLAEVVPSKTAPEISQADWLHGSATRKAVSLSSRGPPRRVMPAALPSVAAPFSARARAAREPAAEECGVVYDALWEDWSEWLRPVAKHPAPGGGSARASASSSVAAKAGGRPRMGVTLPSLLSREESATGSSFWPRSAAAGSLSLRSATSEAQWRRPGSQLTGRLAMADSSSLPQQYSLICKEDVTRASSRRDVDSRSAAARRRDCAAQQGRLHRKRAARWRGRAGDLTAGSSQSLAPEPPFPGQDDQEDQLQDELEGDASSAQDGYPRWKRAFDRIQQRSPAEGPAAGPSAARDAAASRQPERAAPRRSDPRPRSRSTSKGRSGSKGDSVHRSPDRGEEARRPSRGMPPSAAAASLAMSSVGGSRARADSAADIANSFISSALSNKNLAWKKRHVSLDSHIESLSRMKKIEERVSKLQRIHDARKRHFFQLPEEERELYQTVFMYTNGYTDPHDCTLDAASVRVCAVEVGLGGIGSEEQVAVLNACEQAARSPQQITCAASQGVEQDSSTPLADIKTGVTLYTFACVLVPALRRALHALRAERLEDLFDDRDVDHSGSLAMDACCDLVRVFAGSRADAATVREHAAVMFAESPPEEHGLRRVSMEVLRGAKNNRPGGTFSSVAKAAAGRKSQLPEPPRVLNSEQLGRLVDEVCEATRRRCHQQERHLQAQAHLDGATFAATRPDLPLLQRIYQRHAGRDADQEEASAGLTVDGCLQVLLEFGLRGSGMRLDAVMHLVEQHVGRQGEGLIHFKGLLDLVEQVRRRCEHTDFEPLEDRFVRFAAVESRTASAEAALAAPIDRRESGSRSTASGPAPRHIPLVSVAKFVDQTRCLPRRRELPDAVAQVVEEHLTYSTSTLTGGDADVPHGTIHFPAMVRLLQRVSEYVGRLEFQREAKAQSSGRRPALCCSGLPWGRGEARGVLRPSARLLAGFEAGMLPSLQALLANAGVGGPQGGRGSEGSEVQRKRGSASAPEPLRPRPTSLLWEPLVGLEAAVRIGALQVAGTHASSSLSPLEEFKAREAIARAHSAASEAELGTLLKQHAALQQRIDLLSGKDSRWWPERTHLQAKATMQQAADEKKDRFSRFCSALAAFLCRCDQRTCLMGELPLEPQVSREWKELQLSRIIRKATEMKASVYRLAFLEALEERTSARRLSGTTYALFDLSIMYELRRPDFEDDILSKDALEEAAGLEGALRGLGGFQSLCGEARAQHRGLCDPGLSVANYRLADRITQDGLRGPCCPARP</sequence>
<feature type="region of interest" description="Disordered" evidence="1">
    <location>
        <begin position="846"/>
        <end position="866"/>
    </location>
</feature>
<feature type="compositionally biased region" description="Low complexity" evidence="1">
    <location>
        <begin position="333"/>
        <end position="352"/>
    </location>
</feature>
<name>A0ABN9TT92_9DINO</name>
<feature type="compositionally biased region" description="Basic and acidic residues" evidence="1">
    <location>
        <begin position="237"/>
        <end position="258"/>
    </location>
</feature>
<feature type="compositionally biased region" description="Basic and acidic residues" evidence="1">
    <location>
        <begin position="353"/>
        <end position="366"/>
    </location>
</feature>
<feature type="compositionally biased region" description="Low complexity" evidence="1">
    <location>
        <begin position="148"/>
        <end position="161"/>
    </location>
</feature>
<evidence type="ECO:0000256" key="1">
    <source>
        <dbReference type="SAM" id="MobiDB-lite"/>
    </source>
</evidence>
<evidence type="ECO:0008006" key="4">
    <source>
        <dbReference type="Google" id="ProtNLM"/>
    </source>
</evidence>
<feature type="compositionally biased region" description="Gly residues" evidence="1">
    <location>
        <begin position="1000"/>
        <end position="1010"/>
    </location>
</feature>
<feature type="region of interest" description="Disordered" evidence="1">
    <location>
        <begin position="1000"/>
        <end position="1031"/>
    </location>
</feature>
<accession>A0ABN9TT92</accession>
<proteinExistence type="predicted"/>
<evidence type="ECO:0000313" key="2">
    <source>
        <dbReference type="EMBL" id="CAK0849003.1"/>
    </source>
</evidence>
<feature type="compositionally biased region" description="Basic residues" evidence="1">
    <location>
        <begin position="264"/>
        <end position="275"/>
    </location>
</feature>
<evidence type="ECO:0000313" key="3">
    <source>
        <dbReference type="Proteomes" id="UP001189429"/>
    </source>
</evidence>
<feature type="region of interest" description="Disordered" evidence="1">
    <location>
        <begin position="140"/>
        <end position="171"/>
    </location>
</feature>
<organism evidence="2 3">
    <name type="scientific">Prorocentrum cordatum</name>
    <dbReference type="NCBI Taxonomy" id="2364126"/>
    <lineage>
        <taxon>Eukaryota</taxon>
        <taxon>Sar</taxon>
        <taxon>Alveolata</taxon>
        <taxon>Dinophyceae</taxon>
        <taxon>Prorocentrales</taxon>
        <taxon>Prorocentraceae</taxon>
        <taxon>Prorocentrum</taxon>
    </lineage>
</organism>
<feature type="region of interest" description="Disordered" evidence="1">
    <location>
        <begin position="14"/>
        <end position="65"/>
    </location>
</feature>
<feature type="region of interest" description="Disordered" evidence="1">
    <location>
        <begin position="332"/>
        <end position="411"/>
    </location>
</feature>
<comment type="caution">
    <text evidence="2">The sequence shown here is derived from an EMBL/GenBank/DDBJ whole genome shotgun (WGS) entry which is preliminary data.</text>
</comment>
<feature type="compositionally biased region" description="Low complexity" evidence="1">
    <location>
        <begin position="34"/>
        <end position="52"/>
    </location>
</feature>
<dbReference type="EMBL" id="CAUYUJ010015027">
    <property type="protein sequence ID" value="CAK0849003.1"/>
    <property type="molecule type" value="Genomic_DNA"/>
</dbReference>
<feature type="region of interest" description="Disordered" evidence="1">
    <location>
        <begin position="237"/>
        <end position="319"/>
    </location>
</feature>